<dbReference type="Gene3D" id="3.30.450.40">
    <property type="match status" value="1"/>
</dbReference>
<dbReference type="PROSITE" id="PS51077">
    <property type="entry name" value="HTH_ICLR"/>
    <property type="match status" value="1"/>
</dbReference>
<dbReference type="InterPro" id="IPR050707">
    <property type="entry name" value="HTH_MetabolicPath_Reg"/>
</dbReference>
<dbReference type="SMART" id="SM00346">
    <property type="entry name" value="HTH_ICLR"/>
    <property type="match status" value="1"/>
</dbReference>
<dbReference type="InterPro" id="IPR005471">
    <property type="entry name" value="Tscrpt_reg_IclR_N"/>
</dbReference>
<dbReference type="Proteomes" id="UP001148313">
    <property type="component" value="Unassembled WGS sequence"/>
</dbReference>
<keyword evidence="3" id="KW-0804">Transcription</keyword>
<dbReference type="Gene3D" id="1.10.10.10">
    <property type="entry name" value="Winged helix-like DNA-binding domain superfamily/Winged helix DNA-binding domain"/>
    <property type="match status" value="1"/>
</dbReference>
<keyword evidence="1" id="KW-0805">Transcription regulation</keyword>
<comment type="caution">
    <text evidence="6">The sequence shown here is derived from an EMBL/GenBank/DDBJ whole genome shotgun (WGS) entry which is preliminary data.</text>
</comment>
<accession>A0ABT4VSX0</accession>
<evidence type="ECO:0000259" key="4">
    <source>
        <dbReference type="PROSITE" id="PS51077"/>
    </source>
</evidence>
<reference evidence="6" key="1">
    <citation type="submission" date="2022-11" db="EMBL/GenBank/DDBJ databases">
        <title>Hoeflea poritis sp. nov., isolated from scleractinian coral Porites lutea.</title>
        <authorList>
            <person name="Zhang G."/>
            <person name="Wei Q."/>
            <person name="Cai L."/>
        </authorList>
    </citation>
    <scope>NUCLEOTIDE SEQUENCE</scope>
    <source>
        <strain evidence="6">E7-10</strain>
    </source>
</reference>
<dbReference type="Pfam" id="PF09339">
    <property type="entry name" value="HTH_IclR"/>
    <property type="match status" value="1"/>
</dbReference>
<gene>
    <name evidence="6" type="ORF">OOZ53_20660</name>
</gene>
<dbReference type="InterPro" id="IPR014757">
    <property type="entry name" value="Tscrpt_reg_IclR_C"/>
</dbReference>
<dbReference type="PANTHER" id="PTHR30136:SF23">
    <property type="entry name" value="DNA-BINDING TRANSCRIPTIONAL ACTIVATOR MHPR"/>
    <property type="match status" value="1"/>
</dbReference>
<evidence type="ECO:0000256" key="3">
    <source>
        <dbReference type="ARBA" id="ARBA00023163"/>
    </source>
</evidence>
<dbReference type="SUPFAM" id="SSF55781">
    <property type="entry name" value="GAF domain-like"/>
    <property type="match status" value="1"/>
</dbReference>
<keyword evidence="7" id="KW-1185">Reference proteome</keyword>
<keyword evidence="2" id="KW-0238">DNA-binding</keyword>
<name>A0ABT4VSX0_9HYPH</name>
<dbReference type="PANTHER" id="PTHR30136">
    <property type="entry name" value="HELIX-TURN-HELIX TRANSCRIPTIONAL REGULATOR, ICLR FAMILY"/>
    <property type="match status" value="1"/>
</dbReference>
<proteinExistence type="predicted"/>
<organism evidence="6 7">
    <name type="scientific">Hoeflea poritis</name>
    <dbReference type="NCBI Taxonomy" id="2993659"/>
    <lineage>
        <taxon>Bacteria</taxon>
        <taxon>Pseudomonadati</taxon>
        <taxon>Pseudomonadota</taxon>
        <taxon>Alphaproteobacteria</taxon>
        <taxon>Hyphomicrobiales</taxon>
        <taxon>Rhizobiaceae</taxon>
        <taxon>Hoeflea</taxon>
    </lineage>
</organism>
<dbReference type="InterPro" id="IPR029016">
    <property type="entry name" value="GAF-like_dom_sf"/>
</dbReference>
<evidence type="ECO:0000259" key="5">
    <source>
        <dbReference type="PROSITE" id="PS51078"/>
    </source>
</evidence>
<evidence type="ECO:0000256" key="1">
    <source>
        <dbReference type="ARBA" id="ARBA00023015"/>
    </source>
</evidence>
<feature type="domain" description="HTH iclR-type" evidence="4">
    <location>
        <begin position="6"/>
        <end position="67"/>
    </location>
</feature>
<evidence type="ECO:0000313" key="6">
    <source>
        <dbReference type="EMBL" id="MDA4847784.1"/>
    </source>
</evidence>
<evidence type="ECO:0000256" key="2">
    <source>
        <dbReference type="ARBA" id="ARBA00023125"/>
    </source>
</evidence>
<dbReference type="InterPro" id="IPR036390">
    <property type="entry name" value="WH_DNA-bd_sf"/>
</dbReference>
<protein>
    <submittedName>
        <fullName evidence="6">Helix-turn-helix domain-containing protein</fullName>
    </submittedName>
</protein>
<dbReference type="PROSITE" id="PS51078">
    <property type="entry name" value="ICLR_ED"/>
    <property type="match status" value="1"/>
</dbReference>
<dbReference type="RefSeq" id="WP_271091622.1">
    <property type="nucleotide sequence ID" value="NZ_JAPJZH010000015.1"/>
</dbReference>
<feature type="domain" description="IclR-ED" evidence="5">
    <location>
        <begin position="70"/>
        <end position="262"/>
    </location>
</feature>
<dbReference type="SUPFAM" id="SSF46785">
    <property type="entry name" value="Winged helix' DNA-binding domain"/>
    <property type="match status" value="1"/>
</dbReference>
<dbReference type="EMBL" id="JAPJZH010000015">
    <property type="protein sequence ID" value="MDA4847784.1"/>
    <property type="molecule type" value="Genomic_DNA"/>
</dbReference>
<dbReference type="InterPro" id="IPR036388">
    <property type="entry name" value="WH-like_DNA-bd_sf"/>
</dbReference>
<sequence length="271" mass="30715">MDVVRNRSLDRGITLLDALARNGACSLGELHKSTGIAKSTIRRLLATMIDRQIVRRSLSDGKYRTNVSMPSGHIEAPTFEQMLMVDIAMPYLMELTKSVEWPSDLHLLEDDWMRIIDSTRPLSPFHLYRGQIDRKINQFGAAGGIACLSAMRDRKIAYRIERLGNHRIWGLARFSMLPEQFWQEIETARGRGYGARLHDYLGDTIIDDSLSAIAVPIIWRDRPVGAATMLWPRTYLSAEEFAESFLKPLNETAAAIMKELDAHDRKSVQGS</sequence>
<evidence type="ECO:0000313" key="7">
    <source>
        <dbReference type="Proteomes" id="UP001148313"/>
    </source>
</evidence>